<accession>A0ACC0P3C6</accession>
<protein>
    <submittedName>
        <fullName evidence="1">Uncharacterized protein</fullName>
    </submittedName>
</protein>
<reference evidence="1" key="1">
    <citation type="submission" date="2022-02" db="EMBL/GenBank/DDBJ databases">
        <title>Plant Genome Project.</title>
        <authorList>
            <person name="Zhang R.-G."/>
        </authorList>
    </citation>
    <scope>NUCLEOTIDE SEQUENCE</scope>
    <source>
        <strain evidence="1">AT1</strain>
    </source>
</reference>
<keyword evidence="2" id="KW-1185">Reference proteome</keyword>
<proteinExistence type="predicted"/>
<organism evidence="1 2">
    <name type="scientific">Rhododendron molle</name>
    <name type="common">Chinese azalea</name>
    <name type="synonym">Azalea mollis</name>
    <dbReference type="NCBI Taxonomy" id="49168"/>
    <lineage>
        <taxon>Eukaryota</taxon>
        <taxon>Viridiplantae</taxon>
        <taxon>Streptophyta</taxon>
        <taxon>Embryophyta</taxon>
        <taxon>Tracheophyta</taxon>
        <taxon>Spermatophyta</taxon>
        <taxon>Magnoliopsida</taxon>
        <taxon>eudicotyledons</taxon>
        <taxon>Gunneridae</taxon>
        <taxon>Pentapetalae</taxon>
        <taxon>asterids</taxon>
        <taxon>Ericales</taxon>
        <taxon>Ericaceae</taxon>
        <taxon>Ericoideae</taxon>
        <taxon>Rhodoreae</taxon>
        <taxon>Rhododendron</taxon>
    </lineage>
</organism>
<dbReference type="Proteomes" id="UP001062846">
    <property type="component" value="Chromosome 4"/>
</dbReference>
<gene>
    <name evidence="1" type="ORF">RHMOL_Rhmol04G0195300</name>
</gene>
<comment type="caution">
    <text evidence="1">The sequence shown here is derived from an EMBL/GenBank/DDBJ whole genome shotgun (WGS) entry which is preliminary data.</text>
</comment>
<sequence length="120" mass="13818">MDHLAKLTVGAHQLEVTLETMTIQQMEKLDYIVVILAEIRDFKRVQRHTPTPMEDDPWFPVMFPILCAFRGFFGALPPMENFTYGEEETEDEKVTNKATKKEEDSGSKDEPEEVEVLANL</sequence>
<dbReference type="EMBL" id="CM046391">
    <property type="protein sequence ID" value="KAI8559709.1"/>
    <property type="molecule type" value="Genomic_DNA"/>
</dbReference>
<evidence type="ECO:0000313" key="2">
    <source>
        <dbReference type="Proteomes" id="UP001062846"/>
    </source>
</evidence>
<name>A0ACC0P3C6_RHOML</name>
<evidence type="ECO:0000313" key="1">
    <source>
        <dbReference type="EMBL" id="KAI8559709.1"/>
    </source>
</evidence>